<gene>
    <name evidence="1" type="ORF">LPJ64_004901</name>
</gene>
<organism evidence="1 2">
    <name type="scientific">Coemansia asiatica</name>
    <dbReference type="NCBI Taxonomy" id="1052880"/>
    <lineage>
        <taxon>Eukaryota</taxon>
        <taxon>Fungi</taxon>
        <taxon>Fungi incertae sedis</taxon>
        <taxon>Zoopagomycota</taxon>
        <taxon>Kickxellomycotina</taxon>
        <taxon>Kickxellomycetes</taxon>
        <taxon>Kickxellales</taxon>
        <taxon>Kickxellaceae</taxon>
        <taxon>Coemansia</taxon>
    </lineage>
</organism>
<evidence type="ECO:0000313" key="2">
    <source>
        <dbReference type="Proteomes" id="UP001145021"/>
    </source>
</evidence>
<dbReference type="PANTHER" id="PTHR36182:SF2">
    <property type="entry name" value="LYTIC POLYSACCHARIDE MONOOXYGENASE"/>
    <property type="match status" value="1"/>
</dbReference>
<evidence type="ECO:0000313" key="1">
    <source>
        <dbReference type="EMBL" id="KAJ1643313.1"/>
    </source>
</evidence>
<accession>A0A9W7XHE8</accession>
<reference evidence="1" key="1">
    <citation type="submission" date="2022-07" db="EMBL/GenBank/DDBJ databases">
        <title>Phylogenomic reconstructions and comparative analyses of Kickxellomycotina fungi.</title>
        <authorList>
            <person name="Reynolds N.K."/>
            <person name="Stajich J.E."/>
            <person name="Barry K."/>
            <person name="Grigoriev I.V."/>
            <person name="Crous P."/>
            <person name="Smith M.E."/>
        </authorList>
    </citation>
    <scope>NUCLEOTIDE SEQUENCE</scope>
    <source>
        <strain evidence="1">NBRC 105413</strain>
    </source>
</reference>
<dbReference type="Proteomes" id="UP001145021">
    <property type="component" value="Unassembled WGS sequence"/>
</dbReference>
<dbReference type="EMBL" id="JANBOH010000269">
    <property type="protein sequence ID" value="KAJ1643313.1"/>
    <property type="molecule type" value="Genomic_DNA"/>
</dbReference>
<comment type="caution">
    <text evidence="1">The sequence shown here is derived from an EMBL/GenBank/DDBJ whole genome shotgun (WGS) entry which is preliminary data.</text>
</comment>
<dbReference type="AlphaFoldDB" id="A0A9W7XHE8"/>
<name>A0A9W7XHE8_9FUNG</name>
<sequence>MAMIKPCSRYTPHGDCPALPAGQSLDYSLSSPLKTDAPLCKHTVPYDTPVETWTAGQEITIEFDPNGGAAHGGGHCQFSISYDGGKTFAVIYEVLKYCFVNGASRSNNPEVLSYKFNLPKDLPSSDKAVFAWSWVNAMGNREFYMNCADVAIKGTSDSYTGKEMTIANHDGFEAIPEFGNNYETGLDLYNNAKNITVSNSGSSN</sequence>
<proteinExistence type="predicted"/>
<dbReference type="Gene3D" id="2.70.50.70">
    <property type="match status" value="1"/>
</dbReference>
<evidence type="ECO:0008006" key="3">
    <source>
        <dbReference type="Google" id="ProtNLM"/>
    </source>
</evidence>
<dbReference type="PANTHER" id="PTHR36182">
    <property type="entry name" value="PROTEIN, PUTATIVE (AFU_ORTHOLOGUE AFUA_6G10930)-RELATED"/>
    <property type="match status" value="1"/>
</dbReference>
<keyword evidence="2" id="KW-1185">Reference proteome</keyword>
<feature type="non-terminal residue" evidence="1">
    <location>
        <position position="204"/>
    </location>
</feature>
<protein>
    <recommendedName>
        <fullName evidence="3">Chitin-binding type-4 domain-containing protein</fullName>
    </recommendedName>
</protein>